<dbReference type="EMBL" id="WIXP02000003">
    <property type="protein sequence ID" value="KAF6213903.1"/>
    <property type="molecule type" value="Genomic_DNA"/>
</dbReference>
<dbReference type="InterPro" id="IPR044015">
    <property type="entry name" value="FBPase_C_dom"/>
</dbReference>
<dbReference type="InterPro" id="IPR008936">
    <property type="entry name" value="Rho_GTPase_activation_prot"/>
</dbReference>
<dbReference type="PRINTS" id="PR00115">
    <property type="entry name" value="F16BPHPHTASE"/>
</dbReference>
<keyword evidence="6" id="KW-1185">Reference proteome</keyword>
<sequence length="1070" mass="119261">MEGLEERDRELEDYWNEFRILQELRPPSRDGEDDQPSPPGVEGECSDEREWLEAVGLSEVTEPAFLSGREVPEAELQSALRLLTGEQAAAVRRRVDSLNKTVRQRVGRHRQRKDIRQVFADLERVSNDSRSRSATPDSLDSGPPSPSREQLSGSPSPPRANQLDYSRLMPVPYKHEPKKRGPHSPTCPPVISHQSLFRRTNRSGGDVASETADGIRMTGYARIGSVRVRCGSDPINIANFGANQTNNRNQHAVVCVTHSDEGVFSDNGRRDSGGSSHSDTLGFEELLASDRLCSSLNDSMSSSWEENGGRTWVDFLAEEDLQTLHPIVFLELTAIMDNSGLRVGKSKPYKRKRKEDGNLFGVSLSTLLERDRQLVSEAHRVPLVFQKVLGELERRCLWEEGLLRLGGNRQRVEALCNKLEREFYSRPEVADHLIATAAPHDLATLLKKLLRQLPQPLLTNQLINTFYQAHDIPESVRAMNLLVLLLPPEHRATLHALLTFLSSVISYSGHNKMSSQNVAMIMAPSLFPPEILVEKGGLKAELGLAVHCCTLTELMIRTADRLWLVPDNLVSQLRRINDHKENKPISRLLGRKGHIVSHNVVRECDSMVGCVIHIEAPQFLFSTLPISLDKHTTAALVILRAVELAKDCPRNTKSTRRDAKSRALSELAPNGNLSCLLSTGDSDTALKTHFLYEIGGNIGQRRLEPAAQLWAVYQSNPRAKWNMEGSPSFKAKLLDAHQLTHSRGSVTLRKCINADRDTNPLKTPKFIMMMESIEMAIRALIQYNERFSLIQIYLTQSGHNKPNAGGSIEEKTSEDIVLHCLKASGLVCYAYSSASKKVLQLCDDHASDERYLVAFNPMEGNRHTLVTGLIFSVYRQSEITQRSHFKPGNEIIIAGFVVFGVACELFISTGGNSLQEFIYDEVIGEFIAQNLDAKIPVKGKFYCIDEAQSEMWDQPTFEFVTSKKNPKIGPPKQYRCTGSLCTDMYACLKEGGILMYPKTLHNPTGTVKLLFEANPLAYIARAAGGLATTGYASPLDIVPEALHQTVPLYMGAREEVVDLLENVTIRIATN</sequence>
<evidence type="ECO:0000256" key="3">
    <source>
        <dbReference type="SAM" id="MobiDB-lite"/>
    </source>
</evidence>
<evidence type="ECO:0000259" key="4">
    <source>
        <dbReference type="PROSITE" id="PS50238"/>
    </source>
</evidence>
<keyword evidence="2" id="KW-0119">Carbohydrate metabolism</keyword>
<dbReference type="SMART" id="SM00324">
    <property type="entry name" value="RhoGAP"/>
    <property type="match status" value="1"/>
</dbReference>
<comment type="similarity">
    <text evidence="2">Belongs to the FBPase class 1 family.</text>
</comment>
<proteinExistence type="inferred from homology"/>
<comment type="caution">
    <text evidence="5">The sequence shown here is derived from an EMBL/GenBank/DDBJ whole genome shotgun (WGS) entry which is preliminary data.</text>
</comment>
<gene>
    <name evidence="5" type="ORF">GE061_011628</name>
</gene>
<dbReference type="GO" id="GO:0042132">
    <property type="term" value="F:fructose 1,6-bisphosphate 1-phosphatase activity"/>
    <property type="evidence" value="ECO:0007669"/>
    <property type="project" value="InterPro"/>
</dbReference>
<dbReference type="PANTHER" id="PTHR14963">
    <property type="entry name" value="RHO GTPASE ACTIVATING PROTEIN 18,19-RELATED"/>
    <property type="match status" value="1"/>
</dbReference>
<evidence type="ECO:0000313" key="5">
    <source>
        <dbReference type="EMBL" id="KAF6213903.1"/>
    </source>
</evidence>
<dbReference type="OrthoDB" id="27680at2759"/>
<dbReference type="SUPFAM" id="SSF56655">
    <property type="entry name" value="Carbohydrate phosphatase"/>
    <property type="match status" value="1"/>
</dbReference>
<dbReference type="AlphaFoldDB" id="A0A8S9XYB2"/>
<feature type="region of interest" description="Disordered" evidence="3">
    <location>
        <begin position="22"/>
        <end position="47"/>
    </location>
</feature>
<evidence type="ECO:0000256" key="2">
    <source>
        <dbReference type="RuleBase" id="RU000508"/>
    </source>
</evidence>
<protein>
    <recommendedName>
        <fullName evidence="4">Rho-GAP domain-containing protein</fullName>
    </recommendedName>
</protein>
<dbReference type="Pfam" id="PF18913">
    <property type="entry name" value="FBPase_C"/>
    <property type="match status" value="1"/>
</dbReference>
<dbReference type="GO" id="GO:0007165">
    <property type="term" value="P:signal transduction"/>
    <property type="evidence" value="ECO:0007669"/>
    <property type="project" value="InterPro"/>
</dbReference>
<feature type="domain" description="Rho-GAP" evidence="4">
    <location>
        <begin position="362"/>
        <end position="563"/>
    </location>
</feature>
<dbReference type="Pfam" id="PF00316">
    <property type="entry name" value="FBPase"/>
    <property type="match status" value="1"/>
</dbReference>
<dbReference type="SUPFAM" id="SSF48350">
    <property type="entry name" value="GTPase activation domain, GAP"/>
    <property type="match status" value="1"/>
</dbReference>
<feature type="compositionally biased region" description="Basic and acidic residues" evidence="3">
    <location>
        <begin position="121"/>
        <end position="131"/>
    </location>
</feature>
<dbReference type="Gene3D" id="1.10.555.10">
    <property type="entry name" value="Rho GTPase activation protein"/>
    <property type="match status" value="1"/>
</dbReference>
<reference evidence="5" key="1">
    <citation type="journal article" date="2021" name="Mol. Ecol. Resour.">
        <title>Apolygus lucorum genome provides insights into omnivorousness and mesophyll feeding.</title>
        <authorList>
            <person name="Liu Y."/>
            <person name="Liu H."/>
            <person name="Wang H."/>
            <person name="Huang T."/>
            <person name="Liu B."/>
            <person name="Yang B."/>
            <person name="Yin L."/>
            <person name="Li B."/>
            <person name="Zhang Y."/>
            <person name="Zhang S."/>
            <person name="Jiang F."/>
            <person name="Zhang X."/>
            <person name="Ren Y."/>
            <person name="Wang B."/>
            <person name="Wang S."/>
            <person name="Lu Y."/>
            <person name="Wu K."/>
            <person name="Fan W."/>
            <person name="Wang G."/>
        </authorList>
    </citation>
    <scope>NUCLEOTIDE SEQUENCE</scope>
    <source>
        <strain evidence="5">12Hb</strain>
    </source>
</reference>
<feature type="region of interest" description="Disordered" evidence="3">
    <location>
        <begin position="103"/>
        <end position="163"/>
    </location>
</feature>
<dbReference type="InterPro" id="IPR033391">
    <property type="entry name" value="FBPase_N"/>
</dbReference>
<feature type="compositionally biased region" description="Basic residues" evidence="3">
    <location>
        <begin position="103"/>
        <end position="113"/>
    </location>
</feature>
<dbReference type="Pfam" id="PF00620">
    <property type="entry name" value="RhoGAP"/>
    <property type="match status" value="1"/>
</dbReference>
<accession>A0A8S9XYB2</accession>
<keyword evidence="2" id="KW-0378">Hydrolase</keyword>
<keyword evidence="1" id="KW-0343">GTPase activation</keyword>
<dbReference type="Gene3D" id="3.30.540.10">
    <property type="entry name" value="Fructose-1,6-Bisphosphatase, subunit A, domain 1"/>
    <property type="match status" value="1"/>
</dbReference>
<dbReference type="PROSITE" id="PS50238">
    <property type="entry name" value="RHOGAP"/>
    <property type="match status" value="1"/>
</dbReference>
<dbReference type="InterPro" id="IPR000198">
    <property type="entry name" value="RhoGAP_dom"/>
</dbReference>
<dbReference type="Gene3D" id="3.40.190.80">
    <property type="match status" value="1"/>
</dbReference>
<dbReference type="Pfam" id="PF25442">
    <property type="entry name" value="Ubiquitin_RHG40_C"/>
    <property type="match status" value="1"/>
</dbReference>
<dbReference type="GO" id="GO:0051056">
    <property type="term" value="P:regulation of small GTPase mediated signal transduction"/>
    <property type="evidence" value="ECO:0007669"/>
    <property type="project" value="TreeGrafter"/>
</dbReference>
<dbReference type="Proteomes" id="UP000466442">
    <property type="component" value="Unassembled WGS sequence"/>
</dbReference>
<dbReference type="GO" id="GO:0005737">
    <property type="term" value="C:cytoplasm"/>
    <property type="evidence" value="ECO:0007669"/>
    <property type="project" value="TreeGrafter"/>
</dbReference>
<dbReference type="GO" id="GO:0005096">
    <property type="term" value="F:GTPase activator activity"/>
    <property type="evidence" value="ECO:0007669"/>
    <property type="project" value="UniProtKB-KW"/>
</dbReference>
<evidence type="ECO:0000313" key="6">
    <source>
        <dbReference type="Proteomes" id="UP000466442"/>
    </source>
</evidence>
<evidence type="ECO:0000256" key="1">
    <source>
        <dbReference type="ARBA" id="ARBA00022468"/>
    </source>
</evidence>
<organism evidence="5 6">
    <name type="scientific">Apolygus lucorum</name>
    <name type="common">Small green plant bug</name>
    <name type="synonym">Lygocoris lucorum</name>
    <dbReference type="NCBI Taxonomy" id="248454"/>
    <lineage>
        <taxon>Eukaryota</taxon>
        <taxon>Metazoa</taxon>
        <taxon>Ecdysozoa</taxon>
        <taxon>Arthropoda</taxon>
        <taxon>Hexapoda</taxon>
        <taxon>Insecta</taxon>
        <taxon>Pterygota</taxon>
        <taxon>Neoptera</taxon>
        <taxon>Paraneoptera</taxon>
        <taxon>Hemiptera</taxon>
        <taxon>Heteroptera</taxon>
        <taxon>Panheteroptera</taxon>
        <taxon>Cimicomorpha</taxon>
        <taxon>Miridae</taxon>
        <taxon>Mirini</taxon>
        <taxon>Apolygus</taxon>
    </lineage>
</organism>
<dbReference type="InterPro" id="IPR028343">
    <property type="entry name" value="FBPtase"/>
</dbReference>
<name>A0A8S9XYB2_APOLU</name>
<dbReference type="PANTHER" id="PTHR14963:SF1">
    <property type="entry name" value="RHO GTPASE-ACTIVATING PROTEIN CONUNDRUM"/>
    <property type="match status" value="1"/>
</dbReference>
<feature type="region of interest" description="Disordered" evidence="3">
    <location>
        <begin position="172"/>
        <end position="191"/>
    </location>
</feature>
<dbReference type="InterPro" id="IPR057323">
    <property type="entry name" value="RHG40/28/18_ubiquitin"/>
</dbReference>
<dbReference type="GO" id="GO:0030833">
    <property type="term" value="P:regulation of actin filament polymerization"/>
    <property type="evidence" value="ECO:0007669"/>
    <property type="project" value="TreeGrafter"/>
</dbReference>